<dbReference type="EMBL" id="CP001133">
    <property type="protein sequence ID" value="ACH63558.1"/>
    <property type="molecule type" value="Genomic_DNA"/>
</dbReference>
<evidence type="ECO:0000313" key="2">
    <source>
        <dbReference type="EMBL" id="ACH63558.1"/>
    </source>
</evidence>
<reference evidence="3" key="1">
    <citation type="submission" date="2008-08" db="EMBL/GenBank/DDBJ databases">
        <title>Complete sequence of Vibrio fischeri strain MJ11.</title>
        <authorList>
            <person name="Mandel M.J."/>
            <person name="Stabb E.V."/>
            <person name="Ruby E.G."/>
            <person name="Ferriera S."/>
            <person name="Johnson J."/>
            <person name="Kravitz S."/>
            <person name="Beeson K."/>
            <person name="Sutton G."/>
            <person name="Rogers Y.-H."/>
            <person name="Friedman R."/>
            <person name="Frazier M."/>
            <person name="Venter J.C."/>
        </authorList>
    </citation>
    <scope>NUCLEOTIDE SEQUENCE [LARGE SCALE GENOMIC DNA]</scope>
    <source>
        <strain evidence="3">MJ11</strain>
    </source>
</reference>
<sequence length="139" mass="16102">MADIATISAIITSVKTATDLAKLIKNSEFNLEAAEFKLNMAELISNLADVKIEAAELQEELLSRDKIIKELKKQLTQKNNLRFDGVYYWLEGDKTPFCTRCMEENQSQIHLYYLQEGMVENTYVSEQWRCRVCDSSYFI</sequence>
<evidence type="ECO:0000313" key="3">
    <source>
        <dbReference type="Proteomes" id="UP000001857"/>
    </source>
</evidence>
<organism evidence="2 3">
    <name type="scientific">Aliivibrio fischeri (strain MJ11)</name>
    <name type="common">Vibrio fischeri</name>
    <dbReference type="NCBI Taxonomy" id="388396"/>
    <lineage>
        <taxon>Bacteria</taxon>
        <taxon>Pseudomonadati</taxon>
        <taxon>Pseudomonadota</taxon>
        <taxon>Gammaproteobacteria</taxon>
        <taxon>Vibrionales</taxon>
        <taxon>Vibrionaceae</taxon>
        <taxon>Aliivibrio</taxon>
    </lineage>
</organism>
<dbReference type="RefSeq" id="WP_012534762.1">
    <property type="nucleotide sequence ID" value="NC_011186.1"/>
</dbReference>
<dbReference type="HOGENOM" id="CLU_135062_0_0_6"/>
<reference evidence="2 3" key="2">
    <citation type="journal article" date="2009" name="Nature">
        <title>A single regulatory gene is sufficient to alter bacterial host range.</title>
        <authorList>
            <person name="Mandel M.J."/>
            <person name="Wollenberg M.S."/>
            <person name="Stabb E.V."/>
            <person name="Visick K.L."/>
            <person name="Ruby E.G."/>
        </authorList>
    </citation>
    <scope>NUCLEOTIDE SEQUENCE [LARGE SCALE GENOMIC DNA]</scope>
    <source>
        <strain evidence="2 3">MJ11</strain>
    </source>
</reference>
<name>B5EU82_ALIFM</name>
<protein>
    <submittedName>
        <fullName evidence="2">Uncharacterized protein</fullName>
    </submittedName>
</protein>
<proteinExistence type="predicted"/>
<feature type="coiled-coil region" evidence="1">
    <location>
        <begin position="33"/>
        <end position="74"/>
    </location>
</feature>
<gene>
    <name evidence="2" type="ordered locus">VFMJ11_A0701</name>
</gene>
<dbReference type="Proteomes" id="UP000001857">
    <property type="component" value="Chromosome II"/>
</dbReference>
<accession>B5EU82</accession>
<dbReference type="KEGG" id="vfm:VFMJ11_A0701"/>
<dbReference type="AlphaFoldDB" id="B5EU82"/>
<evidence type="ECO:0000256" key="1">
    <source>
        <dbReference type="SAM" id="Coils"/>
    </source>
</evidence>
<keyword evidence="1" id="KW-0175">Coiled coil</keyword>